<evidence type="ECO:0000313" key="4">
    <source>
        <dbReference type="EMBL" id="KAI5351121.1"/>
    </source>
</evidence>
<dbReference type="GO" id="GO:0032259">
    <property type="term" value="P:methylation"/>
    <property type="evidence" value="ECO:0007669"/>
    <property type="project" value="UniProtKB-KW"/>
</dbReference>
<dbReference type="EMBL" id="JAJFAZ020000001">
    <property type="protein sequence ID" value="KAI5351121.1"/>
    <property type="molecule type" value="Genomic_DNA"/>
</dbReference>
<dbReference type="GO" id="GO:0008168">
    <property type="term" value="F:methyltransferase activity"/>
    <property type="evidence" value="ECO:0007669"/>
    <property type="project" value="UniProtKB-KW"/>
</dbReference>
<protein>
    <submittedName>
        <fullName evidence="4">Uncharacterized protein</fullName>
    </submittedName>
</protein>
<keyword evidence="5" id="KW-1185">Reference proteome</keyword>
<evidence type="ECO:0000256" key="1">
    <source>
        <dbReference type="ARBA" id="ARBA00022603"/>
    </source>
</evidence>
<evidence type="ECO:0000256" key="2">
    <source>
        <dbReference type="ARBA" id="ARBA00022679"/>
    </source>
</evidence>
<evidence type="ECO:0000256" key="3">
    <source>
        <dbReference type="ARBA" id="ARBA00023180"/>
    </source>
</evidence>
<sequence>MHLTSAMCWKLIARKVQIAIRIKQDDLSCLQYNSEQKLINLCDVVDDSKSSWNTPLKNCMQVRGAQTNSPKLPSRSERLSIYTKSLRRIGFLLRDNVTG</sequence>
<proteinExistence type="predicted"/>
<dbReference type="InterPro" id="IPR004159">
    <property type="entry name" value="Put_SAM_MeTrfase"/>
</dbReference>
<gene>
    <name evidence="4" type="ORF">L3X38_004012</name>
</gene>
<evidence type="ECO:0000313" key="5">
    <source>
        <dbReference type="Proteomes" id="UP001054821"/>
    </source>
</evidence>
<keyword evidence="2" id="KW-0808">Transferase</keyword>
<dbReference type="Proteomes" id="UP001054821">
    <property type="component" value="Chromosome 1"/>
</dbReference>
<accession>A0AAD5F2Q1</accession>
<comment type="caution">
    <text evidence="4">The sequence shown here is derived from an EMBL/GenBank/DDBJ whole genome shotgun (WGS) entry which is preliminary data.</text>
</comment>
<reference evidence="4 5" key="1">
    <citation type="journal article" date="2022" name="G3 (Bethesda)">
        <title>Whole-genome sequence and methylome profiling of the almond [Prunus dulcis (Mill.) D.A. Webb] cultivar 'Nonpareil'.</title>
        <authorList>
            <person name="D'Amico-Willman K.M."/>
            <person name="Ouma W.Z."/>
            <person name="Meulia T."/>
            <person name="Sideli G.M."/>
            <person name="Gradziel T.M."/>
            <person name="Fresnedo-Ramirez J."/>
        </authorList>
    </citation>
    <scope>NUCLEOTIDE SEQUENCE [LARGE SCALE GENOMIC DNA]</scope>
    <source>
        <strain evidence="4">Clone GOH B32 T37-40</strain>
    </source>
</reference>
<keyword evidence="3" id="KW-0325">Glycoprotein</keyword>
<dbReference type="Pfam" id="PF03141">
    <property type="entry name" value="Methyltransf_29"/>
    <property type="match status" value="1"/>
</dbReference>
<dbReference type="AlphaFoldDB" id="A0AAD5F2Q1"/>
<name>A0AAD5F2Q1_PRUDU</name>
<keyword evidence="1" id="KW-0489">Methyltransferase</keyword>
<organism evidence="4 5">
    <name type="scientific">Prunus dulcis</name>
    <name type="common">Almond</name>
    <name type="synonym">Amygdalus dulcis</name>
    <dbReference type="NCBI Taxonomy" id="3755"/>
    <lineage>
        <taxon>Eukaryota</taxon>
        <taxon>Viridiplantae</taxon>
        <taxon>Streptophyta</taxon>
        <taxon>Embryophyta</taxon>
        <taxon>Tracheophyta</taxon>
        <taxon>Spermatophyta</taxon>
        <taxon>Magnoliopsida</taxon>
        <taxon>eudicotyledons</taxon>
        <taxon>Gunneridae</taxon>
        <taxon>Pentapetalae</taxon>
        <taxon>rosids</taxon>
        <taxon>fabids</taxon>
        <taxon>Rosales</taxon>
        <taxon>Rosaceae</taxon>
        <taxon>Amygdaloideae</taxon>
        <taxon>Amygdaleae</taxon>
        <taxon>Prunus</taxon>
    </lineage>
</organism>